<dbReference type="RefSeq" id="WP_164321199.1">
    <property type="nucleotide sequence ID" value="NZ_JAAGLU010000037.1"/>
</dbReference>
<dbReference type="SUPFAM" id="SSF55874">
    <property type="entry name" value="ATPase domain of HSP90 chaperone/DNA topoisomerase II/histidine kinase"/>
    <property type="match status" value="1"/>
</dbReference>
<sequence>MATVSPPWNYTLQLPRDARSPGIGRATVRTVLAARGLGEAIPAAELVASELLTNAHQHTKGPYALRIVQLGEPDRFRVAVWDTDPRVPPGFGDEGAPVVVPPADGECGRGLHLVRACADSLGVSVLRELGASKGGKLLWAECQWGGLR</sequence>
<dbReference type="Pfam" id="PF13581">
    <property type="entry name" value="HATPase_c_2"/>
    <property type="match status" value="1"/>
</dbReference>
<feature type="domain" description="Histidine kinase/HSP90-like ATPase" evidence="2">
    <location>
        <begin position="25"/>
        <end position="123"/>
    </location>
</feature>
<keyword evidence="1" id="KW-0808">Transferase</keyword>
<dbReference type="PANTHER" id="PTHR35526">
    <property type="entry name" value="ANTI-SIGMA-F FACTOR RSBW-RELATED"/>
    <property type="match status" value="1"/>
</dbReference>
<keyword evidence="3" id="KW-0547">Nucleotide-binding</keyword>
<dbReference type="InterPro" id="IPR036890">
    <property type="entry name" value="HATPase_C_sf"/>
</dbReference>
<keyword evidence="1" id="KW-0723">Serine/threonine-protein kinase</keyword>
<dbReference type="Gene3D" id="3.30.565.10">
    <property type="entry name" value="Histidine kinase-like ATPase, C-terminal domain"/>
    <property type="match status" value="1"/>
</dbReference>
<reference evidence="3" key="1">
    <citation type="submission" date="2020-01" db="EMBL/GenBank/DDBJ databases">
        <title>Insect and environment-associated Actinomycetes.</title>
        <authorList>
            <person name="Currrie C."/>
            <person name="Chevrette M."/>
            <person name="Carlson C."/>
            <person name="Stubbendieck R."/>
            <person name="Wendt-Pienkowski E."/>
        </authorList>
    </citation>
    <scope>NUCLEOTIDE SEQUENCE</scope>
    <source>
        <strain evidence="3">SID12501</strain>
    </source>
</reference>
<keyword evidence="1" id="KW-0418">Kinase</keyword>
<name>A0A6B3C2C9_9ACTN</name>
<organism evidence="3">
    <name type="scientific">Streptomyces sp. SID12501</name>
    <dbReference type="NCBI Taxonomy" id="2706042"/>
    <lineage>
        <taxon>Bacteria</taxon>
        <taxon>Bacillati</taxon>
        <taxon>Actinomycetota</taxon>
        <taxon>Actinomycetes</taxon>
        <taxon>Kitasatosporales</taxon>
        <taxon>Streptomycetaceae</taxon>
        <taxon>Streptomyces</taxon>
    </lineage>
</organism>
<evidence type="ECO:0000259" key="2">
    <source>
        <dbReference type="Pfam" id="PF13581"/>
    </source>
</evidence>
<dbReference type="GO" id="GO:0004674">
    <property type="term" value="F:protein serine/threonine kinase activity"/>
    <property type="evidence" value="ECO:0007669"/>
    <property type="project" value="UniProtKB-KW"/>
</dbReference>
<dbReference type="AlphaFoldDB" id="A0A6B3C2C9"/>
<dbReference type="PANTHER" id="PTHR35526:SF3">
    <property type="entry name" value="ANTI-SIGMA-F FACTOR RSBW"/>
    <property type="match status" value="1"/>
</dbReference>
<accession>A0A6B3C2C9</accession>
<dbReference type="EMBL" id="JAAGLU010000037">
    <property type="protein sequence ID" value="NEC90921.1"/>
    <property type="molecule type" value="Genomic_DNA"/>
</dbReference>
<evidence type="ECO:0000313" key="3">
    <source>
        <dbReference type="EMBL" id="NEC90921.1"/>
    </source>
</evidence>
<dbReference type="InterPro" id="IPR050267">
    <property type="entry name" value="Anti-sigma-factor_SerPK"/>
</dbReference>
<gene>
    <name evidence="3" type="ORF">G3I71_35135</name>
</gene>
<dbReference type="InterPro" id="IPR003594">
    <property type="entry name" value="HATPase_dom"/>
</dbReference>
<comment type="caution">
    <text evidence="3">The sequence shown here is derived from an EMBL/GenBank/DDBJ whole genome shotgun (WGS) entry which is preliminary data.</text>
</comment>
<evidence type="ECO:0000256" key="1">
    <source>
        <dbReference type="ARBA" id="ARBA00022527"/>
    </source>
</evidence>
<keyword evidence="3" id="KW-0067">ATP-binding</keyword>
<dbReference type="CDD" id="cd16936">
    <property type="entry name" value="HATPase_RsbW-like"/>
    <property type="match status" value="1"/>
</dbReference>
<protein>
    <submittedName>
        <fullName evidence="3">ATP-binding protein</fullName>
    </submittedName>
</protein>
<dbReference type="GO" id="GO:0005524">
    <property type="term" value="F:ATP binding"/>
    <property type="evidence" value="ECO:0007669"/>
    <property type="project" value="UniProtKB-KW"/>
</dbReference>
<proteinExistence type="predicted"/>